<proteinExistence type="predicted"/>
<feature type="transmembrane region" description="Helical" evidence="1">
    <location>
        <begin position="63"/>
        <end position="81"/>
    </location>
</feature>
<sequence>MKWENVAWGSSIFIVLTFIPPYLDKIGISFWLKAVCAFAVLFSVIFIVSKIKFLQKSVTKKVGWLSLILVFIFVSILDSLINE</sequence>
<feature type="transmembrane region" description="Helical" evidence="1">
    <location>
        <begin position="30"/>
        <end position="51"/>
    </location>
</feature>
<dbReference type="EMBL" id="VNKI01000011">
    <property type="protein sequence ID" value="TVX77817.1"/>
    <property type="molecule type" value="Genomic_DNA"/>
</dbReference>
<protein>
    <submittedName>
        <fullName evidence="2">Uncharacterized protein</fullName>
    </submittedName>
</protein>
<dbReference type="AlphaFoldDB" id="A0A8B5XU77"/>
<name>A0A8B5XU77_9BACI</name>
<evidence type="ECO:0000313" key="3">
    <source>
        <dbReference type="Proteomes" id="UP000317770"/>
    </source>
</evidence>
<keyword evidence="1" id="KW-0812">Transmembrane</keyword>
<keyword evidence="1" id="KW-1133">Transmembrane helix</keyword>
<accession>A0A8B5XU77</accession>
<evidence type="ECO:0000256" key="1">
    <source>
        <dbReference type="SAM" id="Phobius"/>
    </source>
</evidence>
<evidence type="ECO:0000313" key="2">
    <source>
        <dbReference type="EMBL" id="TVX77817.1"/>
    </source>
</evidence>
<dbReference type="Proteomes" id="UP000317770">
    <property type="component" value="Unassembled WGS sequence"/>
</dbReference>
<feature type="transmembrane region" description="Helical" evidence="1">
    <location>
        <begin position="6"/>
        <end position="23"/>
    </location>
</feature>
<dbReference type="RefSeq" id="WP_144480364.1">
    <property type="nucleotide sequence ID" value="NZ_VNKI01000011.1"/>
</dbReference>
<comment type="caution">
    <text evidence="2">The sequence shown here is derived from an EMBL/GenBank/DDBJ whole genome shotgun (WGS) entry which is preliminary data.</text>
</comment>
<gene>
    <name evidence="2" type="ORF">FQP34_22045</name>
</gene>
<reference evidence="2 3" key="1">
    <citation type="submission" date="2019-07" db="EMBL/GenBank/DDBJ databases">
        <title>Genome assembly of Bacillus simplex strain GGC-P6A.</title>
        <authorList>
            <person name="Jennings M.E."/>
            <person name="Barton H.A."/>
        </authorList>
    </citation>
    <scope>NUCLEOTIDE SEQUENCE [LARGE SCALE GENOMIC DNA]</scope>
    <source>
        <strain evidence="2 3">GGC-P6A</strain>
    </source>
</reference>
<keyword evidence="1" id="KW-0472">Membrane</keyword>
<organism evidence="2 3">
    <name type="scientific">Peribacillus simplex</name>
    <dbReference type="NCBI Taxonomy" id="1478"/>
    <lineage>
        <taxon>Bacteria</taxon>
        <taxon>Bacillati</taxon>
        <taxon>Bacillota</taxon>
        <taxon>Bacilli</taxon>
        <taxon>Bacillales</taxon>
        <taxon>Bacillaceae</taxon>
        <taxon>Peribacillus</taxon>
    </lineage>
</organism>